<sequence length="118" mass="12426">MTDDLNVVRRSKMEEESKKIAELKTVVALSCGSANQGRSSVSGCEDRNKYVGSERGYDSVSSVNDCGTSNCCGSTLGLAIADYGTKVGSDSTVSSGDDRGGHYQGGRCLRSNNQGKTR</sequence>
<organism evidence="2 3">
    <name type="scientific">Hyaloperonospora arabidopsidis (strain Emoy2)</name>
    <name type="common">Downy mildew agent</name>
    <name type="synonym">Peronospora arabidopsidis</name>
    <dbReference type="NCBI Taxonomy" id="559515"/>
    <lineage>
        <taxon>Eukaryota</taxon>
        <taxon>Sar</taxon>
        <taxon>Stramenopiles</taxon>
        <taxon>Oomycota</taxon>
        <taxon>Peronosporomycetes</taxon>
        <taxon>Peronosporales</taxon>
        <taxon>Peronosporaceae</taxon>
        <taxon>Hyaloperonospora</taxon>
    </lineage>
</organism>
<evidence type="ECO:0000313" key="2">
    <source>
        <dbReference type="EnsemblProtists" id="HpaP807210"/>
    </source>
</evidence>
<dbReference type="VEuPathDB" id="FungiDB:HpaG807210"/>
<evidence type="ECO:0000313" key="3">
    <source>
        <dbReference type="Proteomes" id="UP000011713"/>
    </source>
</evidence>
<evidence type="ECO:0000256" key="1">
    <source>
        <dbReference type="SAM" id="MobiDB-lite"/>
    </source>
</evidence>
<dbReference type="Proteomes" id="UP000011713">
    <property type="component" value="Unassembled WGS sequence"/>
</dbReference>
<protein>
    <submittedName>
        <fullName evidence="2">Uncharacterized protein</fullName>
    </submittedName>
</protein>
<proteinExistence type="predicted"/>
<dbReference type="AlphaFoldDB" id="M4BLC5"/>
<accession>M4BLC5</accession>
<feature type="region of interest" description="Disordered" evidence="1">
    <location>
        <begin position="88"/>
        <end position="118"/>
    </location>
</feature>
<dbReference type="InParanoid" id="M4BLC5"/>
<name>M4BLC5_HYAAE</name>
<reference evidence="2" key="2">
    <citation type="submission" date="2015-06" db="UniProtKB">
        <authorList>
            <consortium name="EnsemblProtists"/>
        </authorList>
    </citation>
    <scope>IDENTIFICATION</scope>
    <source>
        <strain evidence="2">Emoy2</strain>
    </source>
</reference>
<keyword evidence="3" id="KW-1185">Reference proteome</keyword>
<reference evidence="3" key="1">
    <citation type="journal article" date="2010" name="Science">
        <title>Signatures of adaptation to obligate biotrophy in the Hyaloperonospora arabidopsidis genome.</title>
        <authorList>
            <person name="Baxter L."/>
            <person name="Tripathy S."/>
            <person name="Ishaque N."/>
            <person name="Boot N."/>
            <person name="Cabral A."/>
            <person name="Kemen E."/>
            <person name="Thines M."/>
            <person name="Ah-Fong A."/>
            <person name="Anderson R."/>
            <person name="Badejoko W."/>
            <person name="Bittner-Eddy P."/>
            <person name="Boore J.L."/>
            <person name="Chibucos M.C."/>
            <person name="Coates M."/>
            <person name="Dehal P."/>
            <person name="Delehaunty K."/>
            <person name="Dong S."/>
            <person name="Downton P."/>
            <person name="Dumas B."/>
            <person name="Fabro G."/>
            <person name="Fronick C."/>
            <person name="Fuerstenberg S.I."/>
            <person name="Fulton L."/>
            <person name="Gaulin E."/>
            <person name="Govers F."/>
            <person name="Hughes L."/>
            <person name="Humphray S."/>
            <person name="Jiang R.H."/>
            <person name="Judelson H."/>
            <person name="Kamoun S."/>
            <person name="Kyung K."/>
            <person name="Meijer H."/>
            <person name="Minx P."/>
            <person name="Morris P."/>
            <person name="Nelson J."/>
            <person name="Phuntumart V."/>
            <person name="Qutob D."/>
            <person name="Rehmany A."/>
            <person name="Rougon-Cardoso A."/>
            <person name="Ryden P."/>
            <person name="Torto-Alalibo T."/>
            <person name="Studholme D."/>
            <person name="Wang Y."/>
            <person name="Win J."/>
            <person name="Wood J."/>
            <person name="Clifton S.W."/>
            <person name="Rogers J."/>
            <person name="Van den Ackerveken G."/>
            <person name="Jones J.D."/>
            <person name="McDowell J.M."/>
            <person name="Beynon J."/>
            <person name="Tyler B.M."/>
        </authorList>
    </citation>
    <scope>NUCLEOTIDE SEQUENCE [LARGE SCALE GENOMIC DNA]</scope>
    <source>
        <strain evidence="3">Emoy2</strain>
    </source>
</reference>
<dbReference type="EnsemblProtists" id="HpaT807210">
    <property type="protein sequence ID" value="HpaP807210"/>
    <property type="gene ID" value="HpaG807210"/>
</dbReference>
<dbReference type="EMBL" id="JH598375">
    <property type="status" value="NOT_ANNOTATED_CDS"/>
    <property type="molecule type" value="Genomic_DNA"/>
</dbReference>
<dbReference type="HOGENOM" id="CLU_2077610_0_0_1"/>